<evidence type="ECO:0000313" key="2">
    <source>
        <dbReference type="Proteomes" id="UP001419268"/>
    </source>
</evidence>
<dbReference type="AlphaFoldDB" id="A0AAP0P097"/>
<comment type="caution">
    <text evidence="1">The sequence shown here is derived from an EMBL/GenBank/DDBJ whole genome shotgun (WGS) entry which is preliminary data.</text>
</comment>
<dbReference type="Proteomes" id="UP001419268">
    <property type="component" value="Unassembled WGS sequence"/>
</dbReference>
<gene>
    <name evidence="1" type="ORF">Scep_014090</name>
</gene>
<organism evidence="1 2">
    <name type="scientific">Stephania cephalantha</name>
    <dbReference type="NCBI Taxonomy" id="152367"/>
    <lineage>
        <taxon>Eukaryota</taxon>
        <taxon>Viridiplantae</taxon>
        <taxon>Streptophyta</taxon>
        <taxon>Embryophyta</taxon>
        <taxon>Tracheophyta</taxon>
        <taxon>Spermatophyta</taxon>
        <taxon>Magnoliopsida</taxon>
        <taxon>Ranunculales</taxon>
        <taxon>Menispermaceae</taxon>
        <taxon>Menispermoideae</taxon>
        <taxon>Cissampelideae</taxon>
        <taxon>Stephania</taxon>
    </lineage>
</organism>
<evidence type="ECO:0000313" key="1">
    <source>
        <dbReference type="EMBL" id="KAK9125244.1"/>
    </source>
</evidence>
<sequence length="141" mass="16281">MFQNMVGRMVETMNTLRAHVVAQVFVVCMAQEVPIVTLAAHEEHATSVVCPRVKPIVVVLVQVNLAVASGMSWEERHEELDTIISMIKPNTVYEDKAQVLRVRKDFQQGLTRISKRKRRVENHCSRLRHLLSYHMYVVILF</sequence>
<dbReference type="EMBL" id="JBBNAG010000006">
    <property type="protein sequence ID" value="KAK9125244.1"/>
    <property type="molecule type" value="Genomic_DNA"/>
</dbReference>
<keyword evidence="2" id="KW-1185">Reference proteome</keyword>
<reference evidence="1 2" key="1">
    <citation type="submission" date="2024-01" db="EMBL/GenBank/DDBJ databases">
        <title>Genome assemblies of Stephania.</title>
        <authorList>
            <person name="Yang L."/>
        </authorList>
    </citation>
    <scope>NUCLEOTIDE SEQUENCE [LARGE SCALE GENOMIC DNA]</scope>
    <source>
        <strain evidence="1">JXDWG</strain>
        <tissue evidence="1">Leaf</tissue>
    </source>
</reference>
<protein>
    <submittedName>
        <fullName evidence="1">Uncharacterized protein</fullName>
    </submittedName>
</protein>
<accession>A0AAP0P097</accession>
<name>A0AAP0P097_9MAGN</name>
<proteinExistence type="predicted"/>